<dbReference type="AlphaFoldDB" id="A0A917AQB2"/>
<reference evidence="28" key="1">
    <citation type="journal article" date="2014" name="Int. J. Syst. Evol. Microbiol.">
        <title>Complete genome sequence of Corynebacterium casei LMG S-19264T (=DSM 44701T), isolated from a smear-ripened cheese.</title>
        <authorList>
            <consortium name="US DOE Joint Genome Institute (JGI-PGF)"/>
            <person name="Walter F."/>
            <person name="Albersmeier A."/>
            <person name="Kalinowski J."/>
            <person name="Ruckert C."/>
        </authorList>
    </citation>
    <scope>NUCLEOTIDE SEQUENCE</scope>
    <source>
        <strain evidence="28">CGMCC 1.15388</strain>
    </source>
</reference>
<keyword evidence="15 25" id="KW-0464">Manganese</keyword>
<comment type="function">
    <text evidence="2 22">Cell wall formation.</text>
</comment>
<evidence type="ECO:0000256" key="17">
    <source>
        <dbReference type="ARBA" id="ARBA00047614"/>
    </source>
</evidence>
<dbReference type="PROSITE" id="PS50975">
    <property type="entry name" value="ATP_GRASP"/>
    <property type="match status" value="1"/>
</dbReference>
<gene>
    <name evidence="22 28" type="primary">ddl</name>
    <name evidence="28" type="ORF">GCM10011401_11450</name>
</gene>
<sequence>MTTTATKPRVLVLFGGQSPEHAVSCVTAAGVLQALDAEKYEAVPVGITRDGQWTDPVIDPRTYTFADDTFPEVLPRDESLQLVRQDGVGVLMALDSHGSGHNLGAVDVVLPLLHGPFGEDGTLQGMLELHGLPYVGAGVLASAAGMDKQFMKIAFEAAGLRVGPYRTIMARQWEKDPAACRREIQSLTVPLFVKPARGGSSVGITRVDDWSQFDEAVRTAREYDPKVIVEEGIDGREIECAVIGGLGGERARASYCGEIVVSGASSAHQFYDFAAKYTDGAAAELSCPADLPEHAAAAIREQAVLGFEALGVEGLCRSDFFYCESGEIFINEANTMPGFTPVSMYPQMWNATGLPYSALIDELLQLALERPTGLR</sequence>
<evidence type="ECO:0000256" key="26">
    <source>
        <dbReference type="PROSITE-ProRule" id="PRU00409"/>
    </source>
</evidence>
<evidence type="ECO:0000256" key="1">
    <source>
        <dbReference type="ARBA" id="ARBA00001936"/>
    </source>
</evidence>
<dbReference type="PANTHER" id="PTHR23132:SF25">
    <property type="entry name" value="D-ALANINE--D-ALANINE LIGASE A"/>
    <property type="match status" value="1"/>
</dbReference>
<feature type="binding site" evidence="24">
    <location>
        <begin position="230"/>
        <end position="237"/>
    </location>
    <ligand>
        <name>ATP</name>
        <dbReference type="ChEBI" id="CHEBI:30616"/>
    </ligand>
</feature>
<feature type="binding site" evidence="25">
    <location>
        <position position="319"/>
    </location>
    <ligand>
        <name>Mg(2+)</name>
        <dbReference type="ChEBI" id="CHEBI:18420"/>
        <label>1</label>
    </ligand>
</feature>
<dbReference type="HAMAP" id="MF_00047">
    <property type="entry name" value="Dala_Dala_lig"/>
    <property type="match status" value="1"/>
</dbReference>
<feature type="binding site" evidence="25">
    <location>
        <position position="332"/>
    </location>
    <ligand>
        <name>Mg(2+)</name>
        <dbReference type="ChEBI" id="CHEBI:18420"/>
        <label>2</label>
    </ligand>
</feature>
<evidence type="ECO:0000256" key="18">
    <source>
        <dbReference type="ARBA" id="ARBA00060592"/>
    </source>
</evidence>
<dbReference type="Proteomes" id="UP000633136">
    <property type="component" value="Unassembled WGS sequence"/>
</dbReference>
<dbReference type="NCBIfam" id="NF002528">
    <property type="entry name" value="PRK01966.1-4"/>
    <property type="match status" value="1"/>
</dbReference>
<keyword evidence="16 22" id="KW-0961">Cell wall biogenesis/degradation</keyword>
<dbReference type="GO" id="GO:0008716">
    <property type="term" value="F:D-alanine-D-alanine ligase activity"/>
    <property type="evidence" value="ECO:0007669"/>
    <property type="project" value="UniProtKB-UniRule"/>
</dbReference>
<dbReference type="InterPro" id="IPR000291">
    <property type="entry name" value="D-Ala_lig_Van_CS"/>
</dbReference>
<dbReference type="PROSITE" id="PS00844">
    <property type="entry name" value="DALA_DALA_LIGASE_2"/>
    <property type="match status" value="1"/>
</dbReference>
<dbReference type="SUPFAM" id="SSF56059">
    <property type="entry name" value="Glutathione synthetase ATP-binding domain-like"/>
    <property type="match status" value="1"/>
</dbReference>
<keyword evidence="9 25" id="KW-0479">Metal-binding</keyword>
<keyword evidence="29" id="KW-1185">Reference proteome</keyword>
<dbReference type="GO" id="GO:0005829">
    <property type="term" value="C:cytosol"/>
    <property type="evidence" value="ECO:0007669"/>
    <property type="project" value="TreeGrafter"/>
</dbReference>
<feature type="binding site" evidence="24">
    <location>
        <begin position="192"/>
        <end position="194"/>
    </location>
    <ligand>
        <name>ATP</name>
        <dbReference type="ChEBI" id="CHEBI:30616"/>
    </ligand>
</feature>
<proteinExistence type="inferred from homology"/>
<feature type="active site" evidence="23">
    <location>
        <position position="20"/>
    </location>
</feature>
<accession>A0A917AQB2</accession>
<feature type="binding site" evidence="24">
    <location>
        <position position="148"/>
    </location>
    <ligand>
        <name>ATP</name>
        <dbReference type="ChEBI" id="CHEBI:30616"/>
    </ligand>
</feature>
<dbReference type="RefSeq" id="WP_188683625.1">
    <property type="nucleotide sequence ID" value="NZ_BMIS01000004.1"/>
</dbReference>
<dbReference type="GO" id="GO:0005524">
    <property type="term" value="F:ATP binding"/>
    <property type="evidence" value="ECO:0007669"/>
    <property type="project" value="UniProtKB-UniRule"/>
</dbReference>
<dbReference type="PROSITE" id="PS00843">
    <property type="entry name" value="DALA_DALA_LIGASE_1"/>
    <property type="match status" value="1"/>
</dbReference>
<dbReference type="Gene3D" id="3.30.1490.20">
    <property type="entry name" value="ATP-grasp fold, A domain"/>
    <property type="match status" value="1"/>
</dbReference>
<dbReference type="Gene3D" id="3.30.470.20">
    <property type="entry name" value="ATP-grasp fold, B domain"/>
    <property type="match status" value="1"/>
</dbReference>
<keyword evidence="8 22" id="KW-0436">Ligase</keyword>
<dbReference type="SUPFAM" id="SSF52440">
    <property type="entry name" value="PreATP-grasp domain"/>
    <property type="match status" value="1"/>
</dbReference>
<evidence type="ECO:0000256" key="8">
    <source>
        <dbReference type="ARBA" id="ARBA00022598"/>
    </source>
</evidence>
<keyword evidence="11 26" id="KW-0067">ATP-binding</keyword>
<keyword evidence="13 22" id="KW-0133">Cell shape</keyword>
<feature type="binding site" evidence="24">
    <location>
        <begin position="200"/>
        <end position="201"/>
    </location>
    <ligand>
        <name>ATP</name>
        <dbReference type="ChEBI" id="CHEBI:30616"/>
    </ligand>
</feature>
<dbReference type="FunFam" id="3.30.470.20:FF:000008">
    <property type="entry name" value="D-alanine--D-alanine ligase"/>
    <property type="match status" value="1"/>
</dbReference>
<dbReference type="Pfam" id="PF07478">
    <property type="entry name" value="Dala_Dala_lig_C"/>
    <property type="match status" value="1"/>
</dbReference>
<dbReference type="InterPro" id="IPR011761">
    <property type="entry name" value="ATP-grasp"/>
</dbReference>
<comment type="similarity">
    <text evidence="5 22">Belongs to the D-alanine--D-alanine ligase family.</text>
</comment>
<evidence type="ECO:0000256" key="15">
    <source>
        <dbReference type="ARBA" id="ARBA00023211"/>
    </source>
</evidence>
<evidence type="ECO:0000256" key="11">
    <source>
        <dbReference type="ARBA" id="ARBA00022840"/>
    </source>
</evidence>
<feature type="active site" evidence="23">
    <location>
        <position position="343"/>
    </location>
</feature>
<evidence type="ECO:0000256" key="14">
    <source>
        <dbReference type="ARBA" id="ARBA00022984"/>
    </source>
</evidence>
<evidence type="ECO:0000256" key="5">
    <source>
        <dbReference type="ARBA" id="ARBA00010871"/>
    </source>
</evidence>
<dbReference type="EC" id="6.3.2.4" evidence="6 22"/>
<dbReference type="InterPro" id="IPR005905">
    <property type="entry name" value="D_ala_D_ala"/>
</dbReference>
<evidence type="ECO:0000256" key="24">
    <source>
        <dbReference type="PIRSR" id="PIRSR039102-2"/>
    </source>
</evidence>
<dbReference type="GO" id="GO:0009252">
    <property type="term" value="P:peptidoglycan biosynthetic process"/>
    <property type="evidence" value="ECO:0007669"/>
    <property type="project" value="UniProtKB-UniRule"/>
</dbReference>
<evidence type="ECO:0000256" key="13">
    <source>
        <dbReference type="ARBA" id="ARBA00022960"/>
    </source>
</evidence>
<comment type="cofactor">
    <cofactor evidence="1">
        <name>Mn(2+)</name>
        <dbReference type="ChEBI" id="CHEBI:29035"/>
    </cofactor>
</comment>
<dbReference type="GO" id="GO:0071555">
    <property type="term" value="P:cell wall organization"/>
    <property type="evidence" value="ECO:0007669"/>
    <property type="project" value="UniProtKB-KW"/>
</dbReference>
<feature type="binding site" evidence="25">
    <location>
        <position position="334"/>
    </location>
    <ligand>
        <name>Mg(2+)</name>
        <dbReference type="ChEBI" id="CHEBI:18420"/>
        <label>2</label>
    </ligand>
</feature>
<evidence type="ECO:0000256" key="7">
    <source>
        <dbReference type="ARBA" id="ARBA00022490"/>
    </source>
</evidence>
<comment type="pathway">
    <text evidence="18">Glycan biosynthesis.</text>
</comment>
<protein>
    <recommendedName>
        <fullName evidence="19 22">D-alanine--D-alanine ligase</fullName>
        <ecNumber evidence="6 22">6.3.2.4</ecNumber>
    </recommendedName>
    <alternativeName>
        <fullName evidence="21 22">D-Ala-D-Ala ligase</fullName>
    </alternativeName>
    <alternativeName>
        <fullName evidence="20 22">D-alanylalanine synthetase</fullName>
    </alternativeName>
</protein>
<evidence type="ECO:0000256" key="6">
    <source>
        <dbReference type="ARBA" id="ARBA00012216"/>
    </source>
</evidence>
<feature type="domain" description="ATP-grasp" evidence="27">
    <location>
        <begin position="152"/>
        <end position="365"/>
    </location>
</feature>
<evidence type="ECO:0000256" key="20">
    <source>
        <dbReference type="ARBA" id="ARBA00076288"/>
    </source>
</evidence>
<dbReference type="PANTHER" id="PTHR23132">
    <property type="entry name" value="D-ALANINE--D-ALANINE LIGASE"/>
    <property type="match status" value="1"/>
</dbReference>
<evidence type="ECO:0000256" key="10">
    <source>
        <dbReference type="ARBA" id="ARBA00022741"/>
    </source>
</evidence>
<comment type="pathway">
    <text evidence="4 22">Cell wall biogenesis; peptidoglycan biosynthesis.</text>
</comment>
<dbReference type="NCBIfam" id="TIGR01205">
    <property type="entry name" value="D_ala_D_alaTIGR"/>
    <property type="match status" value="1"/>
</dbReference>
<evidence type="ECO:0000256" key="2">
    <source>
        <dbReference type="ARBA" id="ARBA00003921"/>
    </source>
</evidence>
<evidence type="ECO:0000256" key="9">
    <source>
        <dbReference type="ARBA" id="ARBA00022723"/>
    </source>
</evidence>
<dbReference type="PIRSF" id="PIRSF039102">
    <property type="entry name" value="Ddl/VanB"/>
    <property type="match status" value="1"/>
</dbReference>
<dbReference type="FunFam" id="3.30.1490.20:FF:000007">
    <property type="entry name" value="D-alanine--D-alanine ligase"/>
    <property type="match status" value="1"/>
</dbReference>
<keyword evidence="10 24" id="KW-0547">Nucleotide-binding</keyword>
<evidence type="ECO:0000259" key="27">
    <source>
        <dbReference type="PROSITE" id="PS50975"/>
    </source>
</evidence>
<evidence type="ECO:0000313" key="28">
    <source>
        <dbReference type="EMBL" id="GGE65871.1"/>
    </source>
</evidence>
<keyword evidence="14 22" id="KW-0573">Peptidoglycan synthesis</keyword>
<evidence type="ECO:0000256" key="25">
    <source>
        <dbReference type="PIRSR" id="PIRSR039102-3"/>
    </source>
</evidence>
<comment type="subcellular location">
    <subcellularLocation>
        <location evidence="3 22">Cytoplasm</location>
    </subcellularLocation>
</comment>
<dbReference type="InterPro" id="IPR011127">
    <property type="entry name" value="Dala_Dala_lig_N"/>
</dbReference>
<comment type="cofactor">
    <cofactor evidence="25">
        <name>Mg(2+)</name>
        <dbReference type="ChEBI" id="CHEBI:18420"/>
    </cofactor>
    <cofactor evidence="25">
        <name>Mn(2+)</name>
        <dbReference type="ChEBI" id="CHEBI:29035"/>
    </cofactor>
    <text evidence="25">Binds 2 magnesium or manganese ions per subunit.</text>
</comment>
<evidence type="ECO:0000256" key="21">
    <source>
        <dbReference type="ARBA" id="ARBA00077154"/>
    </source>
</evidence>
<dbReference type="GO" id="GO:0008360">
    <property type="term" value="P:regulation of cell shape"/>
    <property type="evidence" value="ECO:0007669"/>
    <property type="project" value="UniProtKB-KW"/>
</dbReference>
<feature type="binding site" evidence="24">
    <location>
        <begin position="331"/>
        <end position="332"/>
    </location>
    <ligand>
        <name>ATP</name>
        <dbReference type="ChEBI" id="CHEBI:30616"/>
    </ligand>
</feature>
<reference evidence="28" key="2">
    <citation type="submission" date="2020-09" db="EMBL/GenBank/DDBJ databases">
        <authorList>
            <person name="Sun Q."/>
            <person name="Zhou Y."/>
        </authorList>
    </citation>
    <scope>NUCLEOTIDE SEQUENCE</scope>
    <source>
        <strain evidence="28">CGMCC 1.15388</strain>
    </source>
</reference>
<evidence type="ECO:0000256" key="19">
    <source>
        <dbReference type="ARBA" id="ARBA00068427"/>
    </source>
</evidence>
<keyword evidence="12 25" id="KW-0460">Magnesium</keyword>
<comment type="caution">
    <text evidence="28">The sequence shown here is derived from an EMBL/GenBank/DDBJ whole genome shotgun (WGS) entry which is preliminary data.</text>
</comment>
<keyword evidence="7 22" id="KW-0963">Cytoplasm</keyword>
<dbReference type="EMBL" id="BMIS01000004">
    <property type="protein sequence ID" value="GGE65871.1"/>
    <property type="molecule type" value="Genomic_DNA"/>
</dbReference>
<evidence type="ECO:0000256" key="22">
    <source>
        <dbReference type="HAMAP-Rule" id="MF_00047"/>
    </source>
</evidence>
<dbReference type="GO" id="GO:0046872">
    <property type="term" value="F:metal ion binding"/>
    <property type="evidence" value="ECO:0007669"/>
    <property type="project" value="UniProtKB-KW"/>
</dbReference>
<evidence type="ECO:0000256" key="3">
    <source>
        <dbReference type="ARBA" id="ARBA00004496"/>
    </source>
</evidence>
<comment type="catalytic activity">
    <reaction evidence="17 22">
        <text>2 D-alanine + ATP = D-alanyl-D-alanine + ADP + phosphate + H(+)</text>
        <dbReference type="Rhea" id="RHEA:11224"/>
        <dbReference type="ChEBI" id="CHEBI:15378"/>
        <dbReference type="ChEBI" id="CHEBI:30616"/>
        <dbReference type="ChEBI" id="CHEBI:43474"/>
        <dbReference type="ChEBI" id="CHEBI:57416"/>
        <dbReference type="ChEBI" id="CHEBI:57822"/>
        <dbReference type="ChEBI" id="CHEBI:456216"/>
        <dbReference type="EC" id="6.3.2.4"/>
    </reaction>
</comment>
<organism evidence="28 29">
    <name type="scientific">Nesterenkonia cremea</name>
    <dbReference type="NCBI Taxonomy" id="1882340"/>
    <lineage>
        <taxon>Bacteria</taxon>
        <taxon>Bacillati</taxon>
        <taxon>Actinomycetota</taxon>
        <taxon>Actinomycetes</taxon>
        <taxon>Micrococcales</taxon>
        <taxon>Micrococcaceae</taxon>
        <taxon>Nesterenkonia</taxon>
    </lineage>
</organism>
<evidence type="ECO:0000256" key="4">
    <source>
        <dbReference type="ARBA" id="ARBA00004752"/>
    </source>
</evidence>
<dbReference type="InterPro" id="IPR011095">
    <property type="entry name" value="Dala_Dala_lig_C"/>
</dbReference>
<evidence type="ECO:0000313" key="29">
    <source>
        <dbReference type="Proteomes" id="UP000633136"/>
    </source>
</evidence>
<dbReference type="Gene3D" id="3.40.50.20">
    <property type="match status" value="1"/>
</dbReference>
<dbReference type="InterPro" id="IPR013815">
    <property type="entry name" value="ATP_grasp_subdomain_1"/>
</dbReference>
<evidence type="ECO:0000256" key="23">
    <source>
        <dbReference type="PIRSR" id="PIRSR039102-1"/>
    </source>
</evidence>
<evidence type="ECO:0000256" key="16">
    <source>
        <dbReference type="ARBA" id="ARBA00023316"/>
    </source>
</evidence>
<dbReference type="Pfam" id="PF01820">
    <property type="entry name" value="Dala_Dala_lig_N"/>
    <property type="match status" value="1"/>
</dbReference>
<feature type="active site" evidence="23">
    <location>
        <position position="200"/>
    </location>
</feature>
<feature type="binding site" evidence="25">
    <location>
        <position position="332"/>
    </location>
    <ligand>
        <name>Mg(2+)</name>
        <dbReference type="ChEBI" id="CHEBI:18420"/>
        <label>1</label>
    </ligand>
</feature>
<name>A0A917AQB2_9MICC</name>
<evidence type="ECO:0000256" key="12">
    <source>
        <dbReference type="ARBA" id="ARBA00022842"/>
    </source>
</evidence>
<dbReference type="InterPro" id="IPR016185">
    <property type="entry name" value="PreATP-grasp_dom_sf"/>
</dbReference>